<evidence type="ECO:0000313" key="5">
    <source>
        <dbReference type="Proteomes" id="UP001620339"/>
    </source>
</evidence>
<organism evidence="4 5">
    <name type="scientific">Rhodanobacter hydrolyticus</name>
    <dbReference type="NCBI Taxonomy" id="2250595"/>
    <lineage>
        <taxon>Bacteria</taxon>
        <taxon>Pseudomonadati</taxon>
        <taxon>Pseudomonadota</taxon>
        <taxon>Gammaproteobacteria</taxon>
        <taxon>Lysobacterales</taxon>
        <taxon>Rhodanobacteraceae</taxon>
        <taxon>Rhodanobacter</taxon>
    </lineage>
</organism>
<dbReference type="Proteomes" id="UP001620339">
    <property type="component" value="Unassembled WGS sequence"/>
</dbReference>
<evidence type="ECO:0000313" key="4">
    <source>
        <dbReference type="EMBL" id="MFK2876874.1"/>
    </source>
</evidence>
<feature type="domain" description="Bacteriophage tail tape measure N-terminal" evidence="3">
    <location>
        <begin position="148"/>
        <end position="303"/>
    </location>
</feature>
<keyword evidence="5" id="KW-1185">Reference proteome</keyword>
<evidence type="ECO:0000259" key="3">
    <source>
        <dbReference type="Pfam" id="PF06791"/>
    </source>
</evidence>
<gene>
    <name evidence="4" type="ORF">ISP25_07330</name>
</gene>
<dbReference type="InterPro" id="IPR009628">
    <property type="entry name" value="Phage_tape_measure_N"/>
</dbReference>
<comment type="caution">
    <text evidence="4">The sequence shown here is derived from an EMBL/GenBank/DDBJ whole genome shotgun (WGS) entry which is preliminary data.</text>
</comment>
<dbReference type="EMBL" id="JADIKK010000008">
    <property type="protein sequence ID" value="MFK2876874.1"/>
    <property type="molecule type" value="Genomic_DNA"/>
</dbReference>
<evidence type="ECO:0000256" key="2">
    <source>
        <dbReference type="SAM" id="MobiDB-lite"/>
    </source>
</evidence>
<dbReference type="Pfam" id="PF06791">
    <property type="entry name" value="TMP_2"/>
    <property type="match status" value="1"/>
</dbReference>
<evidence type="ECO:0000256" key="1">
    <source>
        <dbReference type="SAM" id="Coils"/>
    </source>
</evidence>
<feature type="coiled-coil region" evidence="1">
    <location>
        <begin position="442"/>
        <end position="475"/>
    </location>
</feature>
<name>A0ABW8J5I9_9GAMM</name>
<protein>
    <submittedName>
        <fullName evidence="4">Phage tail length tape measure family protein</fullName>
    </submittedName>
</protein>
<feature type="region of interest" description="Disordered" evidence="2">
    <location>
        <begin position="607"/>
        <end position="626"/>
    </location>
</feature>
<dbReference type="RefSeq" id="WP_404612846.1">
    <property type="nucleotide sequence ID" value="NZ_JADIKK010000008.1"/>
</dbReference>
<accession>A0ABW8J5I9</accession>
<sequence length="930" mass="98911">MSVSADEIRVLLTADASELQAGMEAGAESVEQATEAMQATVAQEAAAFNEAVQTKIAAMMRLDTAMAGNLGSSEGMAEAESALDAAMASGAVSASEYAAALETLNAAEVSTAAATEVSSAAFALSGGTARELGVMIGELLRGNYTRLEGSTITLANRTGLLQQVFSPTGVAIMATAGAALYLGDQLLKAEEVASAFNRAILSTGDIVGMTSGQLNAVAMQIGTFTGQTSQADVIVQKLAQSGKLTGQSLQYAAQAAANSMQLTGESADQAAREVESLAGNPTQAVVALNNKYHFLTVELYEQISTLQREGDTFGATEIAAKAFADNTSDRLDKLNDKMGFFEKQISDFKNGFNVIDQGLRKAFDPTLEEQSAAATHKAVEAQYELQQVIKANANLGGDDAKQAIENARQYADETHKAAIALRDKVKAEQDDAKQQGANSQKNTQLIQEVQEQEKLNQHLKETSLLQEKIAEAKQRIEDIHKSDPNSDSIKGISFDASGAIAGGEQWEAILKKLQREFGETKAKAVNLHKSLEEQLEISESTDQVSYQNREKYELAFWTQKLATLKKGTLQYAEAYRTIQQLTKEVDDERAQEAKKADEEELSALQENVTEAKNSAEEKKRANESAFSEGTINAQQYLDTEKSIDAQLLAAYQEYIAKKRALDAGNTAALNADAKLWSTMQTEVTDDVTQANKKAAQKSMQSWNDAAKQISNEVTQAFNQIIFRSGHTTQTMAQQAEQAAGRIIESMVDRVLENWLEGEAKKLASSLRTLLGLGTANDTQAATDIATDKAKSAALIADAAAVAGAQGIASFSGAPWPVDMGAPAFGAAVAAEAAAFGSMASAAGGWDNVPADQIAQIHKNEMVLPAHIANFVRQGAAGMQTHGAPAAGNAGVTQHLHFSAVDGKSLTRMLTSNPDAVTKAARRALIRNGRR</sequence>
<keyword evidence="1" id="KW-0175">Coiled coil</keyword>
<feature type="compositionally biased region" description="Basic and acidic residues" evidence="2">
    <location>
        <begin position="613"/>
        <end position="622"/>
    </location>
</feature>
<proteinExistence type="predicted"/>
<reference evidence="4 5" key="1">
    <citation type="submission" date="2020-10" db="EMBL/GenBank/DDBJ databases">
        <title>Phylogeny of dyella-like bacteria.</title>
        <authorList>
            <person name="Fu J."/>
        </authorList>
    </citation>
    <scope>NUCLEOTIDE SEQUENCE [LARGE SCALE GENOMIC DNA]</scope>
    <source>
        <strain evidence="4 5">KACC 19113</strain>
    </source>
</reference>